<dbReference type="AlphaFoldDB" id="A0A1M5ZYQ4"/>
<keyword evidence="1" id="KW-0812">Transmembrane</keyword>
<dbReference type="RefSeq" id="WP_073109260.1">
    <property type="nucleotide sequence ID" value="NZ_FQXE01000020.1"/>
</dbReference>
<reference evidence="3 4" key="1">
    <citation type="submission" date="2016-11" db="EMBL/GenBank/DDBJ databases">
        <authorList>
            <person name="Jaros S."/>
            <person name="Januszkiewicz K."/>
            <person name="Wedrychowicz H."/>
        </authorList>
    </citation>
    <scope>NUCLEOTIDE SEQUENCE [LARGE SCALE GENOMIC DNA]</scope>
    <source>
        <strain evidence="3 4">CGMCC 1.10190</strain>
    </source>
</reference>
<feature type="transmembrane region" description="Helical" evidence="1">
    <location>
        <begin position="6"/>
        <end position="29"/>
    </location>
</feature>
<name>A0A1M5ZYQ4_9BURK</name>
<evidence type="ECO:0000256" key="1">
    <source>
        <dbReference type="SAM" id="Phobius"/>
    </source>
</evidence>
<keyword evidence="4" id="KW-1185">Reference proteome</keyword>
<dbReference type="PANTHER" id="PTHR36698">
    <property type="entry name" value="BLL5892 PROTEIN"/>
    <property type="match status" value="1"/>
</dbReference>
<organism evidence="3 4">
    <name type="scientific">Pollutimonas bauzanensis</name>
    <dbReference type="NCBI Taxonomy" id="658167"/>
    <lineage>
        <taxon>Bacteria</taxon>
        <taxon>Pseudomonadati</taxon>
        <taxon>Pseudomonadota</taxon>
        <taxon>Betaproteobacteria</taxon>
        <taxon>Burkholderiales</taxon>
        <taxon>Alcaligenaceae</taxon>
        <taxon>Pollutimonas</taxon>
    </lineage>
</organism>
<protein>
    <submittedName>
        <fullName evidence="3">Phospholipid/cholesterol/gamma-HCH transport system substrate-binding protein</fullName>
    </submittedName>
</protein>
<dbReference type="Proteomes" id="UP000184226">
    <property type="component" value="Unassembled WGS sequence"/>
</dbReference>
<dbReference type="PANTHER" id="PTHR36698:SF2">
    <property type="entry name" value="MCE_MLAD DOMAIN-CONTAINING PROTEIN"/>
    <property type="match status" value="1"/>
</dbReference>
<dbReference type="OrthoDB" id="5294672at2"/>
<keyword evidence="1" id="KW-1133">Transmembrane helix</keyword>
<keyword evidence="1" id="KW-0472">Membrane</keyword>
<dbReference type="EMBL" id="FQXE01000020">
    <property type="protein sequence ID" value="SHI29370.1"/>
    <property type="molecule type" value="Genomic_DNA"/>
</dbReference>
<gene>
    <name evidence="3" type="ORF">SAMN04488135_12061</name>
</gene>
<dbReference type="STRING" id="658167.SAMN04488135_12061"/>
<evidence type="ECO:0000259" key="2">
    <source>
        <dbReference type="Pfam" id="PF02470"/>
    </source>
</evidence>
<dbReference type="InterPro" id="IPR003399">
    <property type="entry name" value="Mce/MlaD"/>
</dbReference>
<accession>A0A1M5ZYQ4</accession>
<sequence length="312" mass="33551">MEPRAHHVLIGLFTIIVTAAAMLFALWLAKSHNDVEQRHYTVVFNEAVRGLSQGSAVQYSGIKIGDVVQLSLDPRNPNKVLARIRIEGKIPVKENTRARLVLTGITGVSVIELSGGTPESPPLLAADDADPIIVATPSPIAQLLANSDNLMANITELLLNANMFMSPDNARRLSNTLEHLEQLSGSLADQRGDMKTLLQSLTTASQEAGAALRRADGLMRNADTLLGQQGAGTLDGARRAMASLEKTSSSLNQLLDENKAALGRGMRGLGELGPALQELRSTLASLRTVARRLADNPTNYLLGREKIQEFQP</sequence>
<evidence type="ECO:0000313" key="3">
    <source>
        <dbReference type="EMBL" id="SHI29370.1"/>
    </source>
</evidence>
<proteinExistence type="predicted"/>
<feature type="domain" description="Mce/MlaD" evidence="2">
    <location>
        <begin position="38"/>
        <end position="116"/>
    </location>
</feature>
<dbReference type="Pfam" id="PF02470">
    <property type="entry name" value="MlaD"/>
    <property type="match status" value="1"/>
</dbReference>
<evidence type="ECO:0000313" key="4">
    <source>
        <dbReference type="Proteomes" id="UP000184226"/>
    </source>
</evidence>